<comment type="similarity">
    <text evidence="1">Belongs to the ABC transporter superfamily.</text>
</comment>
<name>F1T948_9FIRM</name>
<dbReference type="PANTHER" id="PTHR42798:SF2">
    <property type="entry name" value="ABC TRANSPORTER ATP-BINDING PROTEIN MG467-RELATED"/>
    <property type="match status" value="1"/>
</dbReference>
<evidence type="ECO:0000256" key="1">
    <source>
        <dbReference type="ARBA" id="ARBA00005417"/>
    </source>
</evidence>
<dbReference type="GO" id="GO:0098796">
    <property type="term" value="C:membrane protein complex"/>
    <property type="evidence" value="ECO:0007669"/>
    <property type="project" value="UniProtKB-ARBA"/>
</dbReference>
<evidence type="ECO:0000256" key="4">
    <source>
        <dbReference type="ARBA" id="ARBA00022840"/>
    </source>
</evidence>
<dbReference type="FunFam" id="3.40.50.300:FF:000032">
    <property type="entry name" value="Export ABC transporter ATP-binding protein"/>
    <property type="match status" value="1"/>
</dbReference>
<comment type="caution">
    <text evidence="6">The sequence shown here is derived from an EMBL/GenBank/DDBJ whole genome shotgun (WGS) entry which is preliminary data.</text>
</comment>
<dbReference type="OrthoDB" id="9802264at2"/>
<dbReference type="eggNOG" id="COG1136">
    <property type="taxonomic scope" value="Bacteria"/>
</dbReference>
<protein>
    <submittedName>
        <fullName evidence="6">ABC transporter related protein</fullName>
    </submittedName>
</protein>
<dbReference type="STRING" id="588581.Cpap_3459"/>
<keyword evidence="7" id="KW-1185">Reference proteome</keyword>
<dbReference type="Gene3D" id="3.40.50.300">
    <property type="entry name" value="P-loop containing nucleotide triphosphate hydrolases"/>
    <property type="match status" value="1"/>
</dbReference>
<feature type="domain" description="ABC transporter" evidence="5">
    <location>
        <begin position="4"/>
        <end position="233"/>
    </location>
</feature>
<keyword evidence="2" id="KW-0813">Transport</keyword>
<reference evidence="6" key="2">
    <citation type="submission" date="2011-01" db="EMBL/GenBank/DDBJ databases">
        <title>The Non-contiguous Finished genome of Clostridium papyrosolvens.</title>
        <authorList>
            <person name="Lucas S."/>
            <person name="Copeland A."/>
            <person name="Lapidus A."/>
            <person name="Cheng J.-F."/>
            <person name="Goodwin L."/>
            <person name="Pitluck S."/>
            <person name="Misra M."/>
            <person name="Chertkov O."/>
            <person name="Detter J.C."/>
            <person name="Han C."/>
            <person name="Tapia R."/>
            <person name="Land M."/>
            <person name="Hauser L."/>
            <person name="Kyrpides N."/>
            <person name="Ivanova N."/>
            <person name="Pagani I."/>
            <person name="Mouttaki H."/>
            <person name="He Z."/>
            <person name="Zhou J."/>
            <person name="Hemme C.L."/>
            <person name="Woyke T."/>
        </authorList>
    </citation>
    <scope>NUCLEOTIDE SEQUENCE [LARGE SCALE GENOMIC DNA]</scope>
    <source>
        <strain evidence="6">DSM 2782</strain>
    </source>
</reference>
<evidence type="ECO:0000256" key="3">
    <source>
        <dbReference type="ARBA" id="ARBA00022741"/>
    </source>
</evidence>
<reference evidence="6" key="1">
    <citation type="submission" date="2009-07" db="EMBL/GenBank/DDBJ databases">
        <authorList>
            <consortium name="US DOE Joint Genome Institute (JGI-PGF)"/>
            <person name="Lucas S."/>
            <person name="Copeland A."/>
            <person name="Lapidus A."/>
            <person name="Glavina del Rio T."/>
            <person name="Tice H."/>
            <person name="Bruce D."/>
            <person name="Goodwin L."/>
            <person name="Pitluck S."/>
            <person name="Larimer F."/>
            <person name="Land M.L."/>
            <person name="Mouttaki H."/>
            <person name="He Z."/>
            <person name="Zhou J."/>
            <person name="Hemme C.L."/>
        </authorList>
    </citation>
    <scope>NUCLEOTIDE SEQUENCE [LARGE SCALE GENOMIC DNA]</scope>
    <source>
        <strain evidence="6">DSM 2782</strain>
    </source>
</reference>
<gene>
    <name evidence="6" type="ORF">Cpap_3459</name>
</gene>
<organism evidence="6 7">
    <name type="scientific">Ruminiclostridium papyrosolvens DSM 2782</name>
    <dbReference type="NCBI Taxonomy" id="588581"/>
    <lineage>
        <taxon>Bacteria</taxon>
        <taxon>Bacillati</taxon>
        <taxon>Bacillota</taxon>
        <taxon>Clostridia</taxon>
        <taxon>Eubacteriales</taxon>
        <taxon>Oscillospiraceae</taxon>
        <taxon>Ruminiclostridium</taxon>
    </lineage>
</organism>
<evidence type="ECO:0000313" key="6">
    <source>
        <dbReference type="EMBL" id="EGD49030.1"/>
    </source>
</evidence>
<keyword evidence="4" id="KW-0067">ATP-binding</keyword>
<dbReference type="SUPFAM" id="SSF52540">
    <property type="entry name" value="P-loop containing nucleoside triphosphate hydrolases"/>
    <property type="match status" value="1"/>
</dbReference>
<dbReference type="AlphaFoldDB" id="F1T948"/>
<dbReference type="RefSeq" id="WP_004617096.1">
    <property type="nucleotide sequence ID" value="NZ_ACXX02000002.1"/>
</dbReference>
<dbReference type="InterPro" id="IPR027417">
    <property type="entry name" value="P-loop_NTPase"/>
</dbReference>
<dbReference type="Proteomes" id="UP000003860">
    <property type="component" value="Unassembled WGS sequence"/>
</dbReference>
<accession>F1T948</accession>
<evidence type="ECO:0000313" key="7">
    <source>
        <dbReference type="Proteomes" id="UP000003860"/>
    </source>
</evidence>
<dbReference type="GO" id="GO:0016887">
    <property type="term" value="F:ATP hydrolysis activity"/>
    <property type="evidence" value="ECO:0007669"/>
    <property type="project" value="InterPro"/>
</dbReference>
<keyword evidence="3" id="KW-0547">Nucleotide-binding</keyword>
<sequence>MSFINFSHVTREYKSGVNVIKALDNVSLSIDSGHFTVILGPSGSGKSTLLNLLGGMDYVSSGEIQVGKRQVSSLNEKEMTIYRREDIGFVFQFYNLIPNLTAFENVDISSKLSKSPIQANDALQAVGLSSRANNLPAQMSGGELQRVSIARALCKNPKLLLCDEPTAALDSQNGKMILIILQSMAKKYGKSVVLVTHNAAIAPTADRLIRLKDGKVQEIVDNTNPLSMEEVEL</sequence>
<dbReference type="InterPro" id="IPR017911">
    <property type="entry name" value="MacB-like_ATP-bd"/>
</dbReference>
<dbReference type="PROSITE" id="PS00211">
    <property type="entry name" value="ABC_TRANSPORTER_1"/>
    <property type="match status" value="1"/>
</dbReference>
<evidence type="ECO:0000259" key="5">
    <source>
        <dbReference type="PROSITE" id="PS50893"/>
    </source>
</evidence>
<dbReference type="InterPro" id="IPR003439">
    <property type="entry name" value="ABC_transporter-like_ATP-bd"/>
</dbReference>
<dbReference type="PANTHER" id="PTHR42798">
    <property type="entry name" value="LIPOPROTEIN-RELEASING SYSTEM ATP-BINDING PROTEIN LOLD"/>
    <property type="match status" value="1"/>
</dbReference>
<dbReference type="SMART" id="SM00382">
    <property type="entry name" value="AAA"/>
    <property type="match status" value="1"/>
</dbReference>
<dbReference type="PROSITE" id="PS50893">
    <property type="entry name" value="ABC_TRANSPORTER_2"/>
    <property type="match status" value="1"/>
</dbReference>
<proteinExistence type="inferred from homology"/>
<dbReference type="GO" id="GO:0005524">
    <property type="term" value="F:ATP binding"/>
    <property type="evidence" value="ECO:0007669"/>
    <property type="project" value="UniProtKB-KW"/>
</dbReference>
<dbReference type="InterPro" id="IPR003593">
    <property type="entry name" value="AAA+_ATPase"/>
</dbReference>
<dbReference type="InterPro" id="IPR017871">
    <property type="entry name" value="ABC_transporter-like_CS"/>
</dbReference>
<dbReference type="GO" id="GO:0022857">
    <property type="term" value="F:transmembrane transporter activity"/>
    <property type="evidence" value="ECO:0007669"/>
    <property type="project" value="UniProtKB-ARBA"/>
</dbReference>
<dbReference type="CDD" id="cd03255">
    <property type="entry name" value="ABC_MJ0796_LolCDE_FtsE"/>
    <property type="match status" value="1"/>
</dbReference>
<dbReference type="Pfam" id="PF00005">
    <property type="entry name" value="ABC_tran"/>
    <property type="match status" value="1"/>
</dbReference>
<dbReference type="EMBL" id="ACXX02000002">
    <property type="protein sequence ID" value="EGD49030.1"/>
    <property type="molecule type" value="Genomic_DNA"/>
</dbReference>
<evidence type="ECO:0000256" key="2">
    <source>
        <dbReference type="ARBA" id="ARBA00022448"/>
    </source>
</evidence>